<evidence type="ECO:0000313" key="3">
    <source>
        <dbReference type="Proteomes" id="UP001149607"/>
    </source>
</evidence>
<proteinExistence type="predicted"/>
<dbReference type="AlphaFoldDB" id="A0A9X4E2T6"/>
<evidence type="ECO:0000313" key="2">
    <source>
        <dbReference type="EMBL" id="WWY02827.1"/>
    </source>
</evidence>
<evidence type="ECO:0000313" key="1">
    <source>
        <dbReference type="EMBL" id="MDD9327675.1"/>
    </source>
</evidence>
<dbReference type="Proteomes" id="UP001149607">
    <property type="component" value="Chromosome"/>
</dbReference>
<accession>A0A9X4E2T6</accession>
<reference evidence="2" key="2">
    <citation type="submission" date="2024-02" db="EMBL/GenBank/DDBJ databases">
        <title>Neisseria leonii sp. nov.</title>
        <authorList>
            <person name="Boutroux M."/>
            <person name="Favre-Rochex S."/>
            <person name="Gorgette O."/>
            <person name="Touak G."/>
            <person name="Muhle E."/>
            <person name="Chesneau O."/>
            <person name="Clermont D."/>
            <person name="Rahi P."/>
        </authorList>
    </citation>
    <scope>NUCLEOTIDE SEQUENCE</scope>
    <source>
        <strain evidence="2">51.81</strain>
    </source>
</reference>
<gene>
    <name evidence="1" type="ORF">ORY91_001084</name>
    <name evidence="2" type="ORF">V9W64_09040</name>
</gene>
<protein>
    <submittedName>
        <fullName evidence="1">Uncharacterized protein</fullName>
    </submittedName>
</protein>
<dbReference type="RefSeq" id="WP_274570685.1">
    <property type="nucleotide sequence ID" value="NZ_CP145606.1"/>
</dbReference>
<dbReference type="EMBL" id="CP146598">
    <property type="protein sequence ID" value="WWY02827.1"/>
    <property type="molecule type" value="Genomic_DNA"/>
</dbReference>
<name>A0A9X4E2T6_9NEIS</name>
<dbReference type="EMBL" id="JAPQFL010000002">
    <property type="protein sequence ID" value="MDD9327675.1"/>
    <property type="molecule type" value="Genomic_DNA"/>
</dbReference>
<keyword evidence="3" id="KW-1185">Reference proteome</keyword>
<sequence>MNKADKIRRATLAAIAQRNVYVNRSAEEAAELYRRAAEQIAGQIRGDDGRHVELSELHHLLAVMHANLQRLAKQRDHELNQDLHTLALLAGMPFGGVLDAAVRQQTAQAAADFVRNFVHADGLQLSDRLWRLDRHAAETLGNHLKAAIVQGNDAYHAVLAGMGSGDGVPPHIAKAYDAARAGALRQSIRDILTGSPDPATKGGVLYQAERLFRTELIRAHGEAYMGMAFQTAGVVGVRFMLSPRHPKPDICDTHASADLYGLGAGVYPDRASCPWPAHPNTFSYVVAVFDDERRSPNPSIPQKPADMPDTVWAIRNKVWSTEFKRKAEDLYYNFSQSGIELSDHAVGRLLDPKRTQRYNRIDVEQVKQIILHTPPNFTQPDGRAVIFDAGLQLAIVISENDSSIVTVVRRKYAGKTWKRNS</sequence>
<organism evidence="1">
    <name type="scientific">Neisseria leonii</name>
    <dbReference type="NCBI Taxonomy" id="2995413"/>
    <lineage>
        <taxon>Bacteria</taxon>
        <taxon>Pseudomonadati</taxon>
        <taxon>Pseudomonadota</taxon>
        <taxon>Betaproteobacteria</taxon>
        <taxon>Neisseriales</taxon>
        <taxon>Neisseriaceae</taxon>
        <taxon>Neisseria</taxon>
    </lineage>
</organism>
<reference evidence="1" key="1">
    <citation type="submission" date="2022-10" db="EMBL/GenBank/DDBJ databases">
        <authorList>
            <person name="Boutroux M."/>
        </authorList>
    </citation>
    <scope>NUCLEOTIDE SEQUENCE</scope>
    <source>
        <strain evidence="1">51.81</strain>
    </source>
</reference>